<dbReference type="InterPro" id="IPR010071">
    <property type="entry name" value="AA_adenyl_dom"/>
</dbReference>
<dbReference type="SMART" id="SM00825">
    <property type="entry name" value="PKS_KS"/>
    <property type="match status" value="1"/>
</dbReference>
<dbReference type="EMBL" id="JAYGJQ010000001">
    <property type="protein sequence ID" value="MEA9355707.1"/>
    <property type="molecule type" value="Genomic_DNA"/>
</dbReference>
<reference evidence="7 8" key="1">
    <citation type="submission" date="2023-11" db="EMBL/GenBank/DDBJ databases">
        <title>A Novel Polar Bacteriovorax (B. antarcticus) Isolated from the Biocrust in Antarctica.</title>
        <authorList>
            <person name="Mun W."/>
            <person name="Choi S.Y."/>
            <person name="Mitchell R.J."/>
        </authorList>
    </citation>
    <scope>NUCLEOTIDE SEQUENCE [LARGE SCALE GENOMIC DNA]</scope>
    <source>
        <strain evidence="7 8">PP10</strain>
    </source>
</reference>
<dbReference type="InterPro" id="IPR015424">
    <property type="entry name" value="PyrdxlP-dep_Trfase"/>
</dbReference>
<dbReference type="Pfam" id="PF02801">
    <property type="entry name" value="Ketoacyl-synt_C"/>
    <property type="match status" value="1"/>
</dbReference>
<dbReference type="InterPro" id="IPR014030">
    <property type="entry name" value="Ketoacyl_synth_N"/>
</dbReference>
<dbReference type="InterPro" id="IPR015422">
    <property type="entry name" value="PyrdxlP-dep_Trfase_small"/>
</dbReference>
<dbReference type="PROSITE" id="PS00455">
    <property type="entry name" value="AMP_BINDING"/>
    <property type="match status" value="1"/>
</dbReference>
<dbReference type="Gene3D" id="3.30.300.30">
    <property type="match status" value="1"/>
</dbReference>
<dbReference type="PROSITE" id="PS50075">
    <property type="entry name" value="CARRIER"/>
    <property type="match status" value="2"/>
</dbReference>
<accession>A0ABU5VS15</accession>
<dbReference type="SUPFAM" id="SSF53901">
    <property type="entry name" value="Thiolase-like"/>
    <property type="match status" value="1"/>
</dbReference>
<dbReference type="Gene3D" id="3.30.70.3290">
    <property type="match status" value="1"/>
</dbReference>
<dbReference type="SUPFAM" id="SSF52151">
    <property type="entry name" value="FabD/lysophospholipase-like"/>
    <property type="match status" value="1"/>
</dbReference>
<dbReference type="Pfam" id="PF13193">
    <property type="entry name" value="AMP-binding_C"/>
    <property type="match status" value="1"/>
</dbReference>
<dbReference type="PANTHER" id="PTHR43775:SF51">
    <property type="entry name" value="INACTIVE PHENOLPHTHIOCEROL SYNTHESIS POLYKETIDE SYNTHASE TYPE I PKS1-RELATED"/>
    <property type="match status" value="1"/>
</dbReference>
<dbReference type="InterPro" id="IPR042099">
    <property type="entry name" value="ANL_N_sf"/>
</dbReference>
<dbReference type="PROSITE" id="PS00606">
    <property type="entry name" value="KS3_1"/>
    <property type="match status" value="1"/>
</dbReference>
<dbReference type="InterPro" id="IPR000873">
    <property type="entry name" value="AMP-dep_synth/lig_dom"/>
</dbReference>
<protein>
    <submittedName>
        <fullName evidence="7">Amino acid adenylation domain-containing protein</fullName>
    </submittedName>
</protein>
<dbReference type="Pfam" id="PF00501">
    <property type="entry name" value="AMP-binding"/>
    <property type="match status" value="1"/>
</dbReference>
<proteinExistence type="predicted"/>
<dbReference type="InterPro" id="IPR015421">
    <property type="entry name" value="PyrdxlP-dep_Trfase_major"/>
</dbReference>
<dbReference type="RefSeq" id="WP_323575335.1">
    <property type="nucleotide sequence ID" value="NZ_JAYGJQ010000001.1"/>
</dbReference>
<keyword evidence="1" id="KW-0596">Phosphopantetheine</keyword>
<name>A0ABU5VS15_9BACT</name>
<dbReference type="InterPro" id="IPR025110">
    <property type="entry name" value="AMP-bd_C"/>
</dbReference>
<comment type="caution">
    <text evidence="7">The sequence shown here is derived from an EMBL/GenBank/DDBJ whole genome shotgun (WGS) entry which is preliminary data.</text>
</comment>
<dbReference type="SUPFAM" id="SSF55048">
    <property type="entry name" value="Probable ACP-binding domain of malonyl-CoA ACP transacylase"/>
    <property type="match status" value="1"/>
</dbReference>
<dbReference type="Pfam" id="PF00202">
    <property type="entry name" value="Aminotran_3"/>
    <property type="match status" value="1"/>
</dbReference>
<dbReference type="InterPro" id="IPR001227">
    <property type="entry name" value="Ac_transferase_dom_sf"/>
</dbReference>
<dbReference type="InterPro" id="IPR018201">
    <property type="entry name" value="Ketoacyl_synth_AS"/>
</dbReference>
<feature type="domain" description="Carrier" evidence="5">
    <location>
        <begin position="505"/>
        <end position="580"/>
    </location>
</feature>
<dbReference type="Gene3D" id="3.40.640.10">
    <property type="entry name" value="Type I PLP-dependent aspartate aminotransferase-like (Major domain)"/>
    <property type="match status" value="1"/>
</dbReference>
<dbReference type="PROSITE" id="PS52004">
    <property type="entry name" value="KS3_2"/>
    <property type="match status" value="1"/>
</dbReference>
<sequence length="2221" mass="244030">MFIHKLFEKTADRMRDTIALSMGGRVLTYGELENLSNKISYALMSEGVGAGDIVGVCLKRSPELVATVLAILKSGAAYLPLDPEYPSDRLKYMVTHSRVRKIIAHEKFTSIFNGTTASLLTFEKINLDQFESSRPEVNEAMIDLAYVIYTSGSTGNPKGVSLGHAALVNLIEWQNEQTIFKTNSVTLQFTPLSFDVHFQEIFSTLTLGGHLVMISEELRLDTYELLKTLSEKHVNRLFLPYVALNHLSEIAVIHNLYPDSLKEITTAGEQLKITPNIRAFFNKIPGAVLYNHYGPSETHVVTSLTLSGNADSWPNLPTIGQAIANVRVLLLDENLNPVATGSEGDIYLGGVCLANGYLHSPELTAERFLQSENLGRIYKTGDIGYIDTDGNIVFLGRKDGQVKIRGYRIELGEVEIAIMKQRSVDRAVVKVIDDESENYICAYVTGNTDIGKLREALRTELPEYMVPSHFLKIDSIPLTPSGKVDYKALPIPGTERPDLSVEFVQAESPTELFIERCWKKYIRIQKIGIDDNFFDLGGTSLMAIKILIDINQVAEKKLTVVHLFQYATIRQIANFIDTDQDELDNFLGSLGENTDVISGDIAVIGMTGRFPGAKNIDEFWNNLVEVKNNIEIFDSSLVNPAVDNELTEDSNYVFAQGAYPGQENFDNKFFGMTPREAELMDPQQRKFLELTHEGLELAGYNPESYKGSIGIFAGMGNSKYSRLVDQYPEKAKMIGDFNVMLGLEKDYIATRVAFKLNLKGPALSIHTACSTSLVAIIEAVKNLRVKNCDMALAGGIAISGAPNTGHLFQEGGILSKNGECRSFDNEATGTIFTDGGGVVVLKRLSDAERDGDSILAVIKGVGINNDGSHKMSFTAPSVMGQAEAILRAQKDAGVSADSIGFIEAHGTATPVGDPIEVEALIKAFRKSTDLKNYCYLGSLKSNMGHLTGAAGVASFMKAVKVVNTGIIPGTVHYTSPNKMLDLDSSPFIITNKTEKFPESHLVKRAGISSFGVGGTNAHIIIEEYKKPVVENTTDLDETSSIFKLSAKSAAQLELMQKELLTFLQKSDVSIWKKIAYTLETGRKEYKFRSYIAGNKPEDLNRLTVLNSGKGEYTKLPSIYFMFPGQGSHYKQMGKGLYATSGIFKEIFDQCCDLLNKHISYNIKDLIFDESSEENLNNTFYSQPAIFIIEYSLAMTLKSLGITPKAYIGHSIGEFVAATLNGVFSLEDGLRAISKRAELMKALPVGMMLSVSTSEEKLKEIIGLRALDIAAVNGSMSCVVAGAIDNVNAFKKELADLDIASIELKTSHAFHSRMMKPAVGMFLEFLKELPISKPMSPMYSTVTTKMELDLFGTPEYWANHIIDTVQFSRTIAKVLATPNILLLEVGTKNILTNLAKKEMALITGSDTKIVTLLSGNKAELENLSFNKALGDLWLSGIKVSDSRILFAEVDRKKVVAPVYIFEETKLWLEPKNKKTLKTLNMSETINRNGTMNTQLTSLQNTLVELFERSSGIEVGSFDNDTTFLEMGMDSLFLTQVALLLKKELKTTVTFRQLMEDYGSINLLANHLVDKVEVKVAAPVQVSTPAPIAAPVVHTPVQPTQAVAPVQQAPVQQQQQQRVIIPTMAPVTSGSGLESIINRQLELMSQQIMLLSGNQISTTLSPVQNTEVQMQIPAAMSAAPQVQQAQAPAVAVAEKKGKVSVTNVKDAFGAQARISTEKTAQLTDAQNKEIKNFFEQYTAKTKGSKKFTQDNRKNHADPRVVTGFKPESKEVVYPIVVKKSYLQTLWDIDDNKYIDMTCGFGSNFFGNGNEIIKKHVLKQIEDGIELGPQHPLVAEVSNMINEMTGNERTAFCNTGSEAVLGAMRIARTVTGREKIIVFSGSYHGINDEVILRGSKSGKSFPAAPGINGEAVSNMIVLDYGTAESLQIIREMAGEVAAVLVEPVQSRRCNFHPVEFLKEVRKITLESQTCLIFDEIITGFRVHPAGAQGYFGIRADLCTYGKIVGGGMPIGVVSGKSEYMDALDGGHWQYGDDSTPTVGVTYFAGTFVRHPLALAAAKGALEILKEGGVERLDQLNKKAQKFADDLNLFLLTENAPIEMNNFGPLMKPKWNADITSGDLLFAILRYNGVHVYDGFPWFINLAHTDQELAEVLNAFKSAVKTMQKMGLFPVNANSNTNEINLDPKVFDQKGAPMVGAKIGRDEKGNPAWFVEDPENAGEYYLLKG</sequence>
<dbReference type="SUPFAM" id="SSF56801">
    <property type="entry name" value="Acetyl-CoA synthetase-like"/>
    <property type="match status" value="1"/>
</dbReference>
<dbReference type="InterPro" id="IPR036736">
    <property type="entry name" value="ACP-like_sf"/>
</dbReference>
<evidence type="ECO:0000256" key="2">
    <source>
        <dbReference type="ARBA" id="ARBA00022553"/>
    </source>
</evidence>
<dbReference type="Pfam" id="PF00550">
    <property type="entry name" value="PP-binding"/>
    <property type="match status" value="2"/>
</dbReference>
<evidence type="ECO:0000256" key="3">
    <source>
        <dbReference type="ARBA" id="ARBA00022679"/>
    </source>
</evidence>
<dbReference type="Gene3D" id="3.40.366.10">
    <property type="entry name" value="Malonyl-Coenzyme A Acyl Carrier Protein, domain 2"/>
    <property type="match status" value="1"/>
</dbReference>
<dbReference type="CDD" id="cd00833">
    <property type="entry name" value="PKS"/>
    <property type="match status" value="1"/>
</dbReference>
<dbReference type="InterPro" id="IPR020845">
    <property type="entry name" value="AMP-binding_CS"/>
</dbReference>
<dbReference type="InterPro" id="IPR016036">
    <property type="entry name" value="Malonyl_transacylase_ACP-bd"/>
</dbReference>
<evidence type="ECO:0000256" key="1">
    <source>
        <dbReference type="ARBA" id="ARBA00022450"/>
    </source>
</evidence>
<dbReference type="InterPro" id="IPR014031">
    <property type="entry name" value="Ketoacyl_synth_C"/>
</dbReference>
<dbReference type="InterPro" id="IPR050091">
    <property type="entry name" value="PKS_NRPS_Biosynth_Enz"/>
</dbReference>
<dbReference type="InterPro" id="IPR032821">
    <property type="entry name" value="PKS_assoc"/>
</dbReference>
<dbReference type="SUPFAM" id="SSF53383">
    <property type="entry name" value="PLP-dependent transferases"/>
    <property type="match status" value="1"/>
</dbReference>
<organism evidence="7 8">
    <name type="scientific">Bacteriovorax antarcticus</name>
    <dbReference type="NCBI Taxonomy" id="3088717"/>
    <lineage>
        <taxon>Bacteria</taxon>
        <taxon>Pseudomonadati</taxon>
        <taxon>Bdellovibrionota</taxon>
        <taxon>Bacteriovoracia</taxon>
        <taxon>Bacteriovoracales</taxon>
        <taxon>Bacteriovoracaceae</taxon>
        <taxon>Bacteriovorax</taxon>
    </lineage>
</organism>
<keyword evidence="8" id="KW-1185">Reference proteome</keyword>
<dbReference type="NCBIfam" id="TIGR01733">
    <property type="entry name" value="AA-adenyl-dom"/>
    <property type="match status" value="1"/>
</dbReference>
<dbReference type="InterPro" id="IPR020841">
    <property type="entry name" value="PKS_Beta-ketoAc_synthase_dom"/>
</dbReference>
<keyword evidence="2" id="KW-0597">Phosphoprotein</keyword>
<dbReference type="Gene3D" id="3.90.1150.10">
    <property type="entry name" value="Aspartate Aminotransferase, domain 1"/>
    <property type="match status" value="1"/>
</dbReference>
<dbReference type="InterPro" id="IPR016035">
    <property type="entry name" value="Acyl_Trfase/lysoPLipase"/>
</dbReference>
<dbReference type="Pfam" id="PF00698">
    <property type="entry name" value="Acyl_transf_1"/>
    <property type="match status" value="1"/>
</dbReference>
<evidence type="ECO:0000313" key="8">
    <source>
        <dbReference type="Proteomes" id="UP001302274"/>
    </source>
</evidence>
<dbReference type="Gene3D" id="3.40.50.12780">
    <property type="entry name" value="N-terminal domain of ligase-like"/>
    <property type="match status" value="1"/>
</dbReference>
<feature type="domain" description="Ketosynthase family 3 (KS3)" evidence="6">
    <location>
        <begin position="598"/>
        <end position="1023"/>
    </location>
</feature>
<dbReference type="Pfam" id="PF16197">
    <property type="entry name" value="KAsynt_C_assoc"/>
    <property type="match status" value="1"/>
</dbReference>
<keyword evidence="3" id="KW-0808">Transferase</keyword>
<dbReference type="Pfam" id="PF00109">
    <property type="entry name" value="ketoacyl-synt"/>
    <property type="match status" value="1"/>
</dbReference>
<dbReference type="Gene3D" id="3.40.47.10">
    <property type="match status" value="1"/>
</dbReference>
<dbReference type="SUPFAM" id="SSF47336">
    <property type="entry name" value="ACP-like"/>
    <property type="match status" value="2"/>
</dbReference>
<dbReference type="Gene3D" id="1.10.1200.10">
    <property type="entry name" value="ACP-like"/>
    <property type="match status" value="2"/>
</dbReference>
<dbReference type="SMART" id="SM00827">
    <property type="entry name" value="PKS_AT"/>
    <property type="match status" value="1"/>
</dbReference>
<evidence type="ECO:0000259" key="6">
    <source>
        <dbReference type="PROSITE" id="PS52004"/>
    </source>
</evidence>
<gene>
    <name evidence="7" type="ORF">SHI21_05830</name>
</gene>
<evidence type="ECO:0000313" key="7">
    <source>
        <dbReference type="EMBL" id="MEA9355707.1"/>
    </source>
</evidence>
<keyword evidence="4" id="KW-0663">Pyridoxal phosphate</keyword>
<dbReference type="InterPro" id="IPR005814">
    <property type="entry name" value="Aminotrans_3"/>
</dbReference>
<dbReference type="InterPro" id="IPR045851">
    <property type="entry name" value="AMP-bd_C_sf"/>
</dbReference>
<dbReference type="InterPro" id="IPR014043">
    <property type="entry name" value="Acyl_transferase_dom"/>
</dbReference>
<evidence type="ECO:0000256" key="4">
    <source>
        <dbReference type="ARBA" id="ARBA00022898"/>
    </source>
</evidence>
<evidence type="ECO:0000259" key="5">
    <source>
        <dbReference type="PROSITE" id="PS50075"/>
    </source>
</evidence>
<feature type="domain" description="Carrier" evidence="5">
    <location>
        <begin position="1492"/>
        <end position="1570"/>
    </location>
</feature>
<dbReference type="PANTHER" id="PTHR43775">
    <property type="entry name" value="FATTY ACID SYNTHASE"/>
    <property type="match status" value="1"/>
</dbReference>
<dbReference type="InterPro" id="IPR009081">
    <property type="entry name" value="PP-bd_ACP"/>
</dbReference>
<dbReference type="InterPro" id="IPR016039">
    <property type="entry name" value="Thiolase-like"/>
</dbReference>
<dbReference type="Proteomes" id="UP001302274">
    <property type="component" value="Unassembled WGS sequence"/>
</dbReference>